<comment type="caution">
    <text evidence="1">The sequence shown here is derived from an EMBL/GenBank/DDBJ whole genome shotgun (WGS) entry which is preliminary data.</text>
</comment>
<sequence>MPQRTSVFDCIGKSIPHVSIFDRLGGKDGSEDSNCVEGFVTTANASAFFCSEVAEKPSSRKRLLEQKQQYFFEDIDDKKIHSVFPSSMKRKSSLSITTDGLLKVRKRTIVFTNQHLGETKEDLEEVNTSYHITVEDNRCHDKIDDDVQ</sequence>
<evidence type="ECO:0000313" key="1">
    <source>
        <dbReference type="EMBL" id="PHT94993.1"/>
    </source>
</evidence>
<gene>
    <name evidence="1" type="ORF">T459_02875</name>
</gene>
<reference evidence="1 2" key="1">
    <citation type="journal article" date="2014" name="Nat. Genet.">
        <title>Genome sequence of the hot pepper provides insights into the evolution of pungency in Capsicum species.</title>
        <authorList>
            <person name="Kim S."/>
            <person name="Park M."/>
            <person name="Yeom S.I."/>
            <person name="Kim Y.M."/>
            <person name="Lee J.M."/>
            <person name="Lee H.A."/>
            <person name="Seo E."/>
            <person name="Choi J."/>
            <person name="Cheong K."/>
            <person name="Kim K.T."/>
            <person name="Jung K."/>
            <person name="Lee G.W."/>
            <person name="Oh S.K."/>
            <person name="Bae C."/>
            <person name="Kim S.B."/>
            <person name="Lee H.Y."/>
            <person name="Kim S.Y."/>
            <person name="Kim M.S."/>
            <person name="Kang B.C."/>
            <person name="Jo Y.D."/>
            <person name="Yang H.B."/>
            <person name="Jeong H.J."/>
            <person name="Kang W.H."/>
            <person name="Kwon J.K."/>
            <person name="Shin C."/>
            <person name="Lim J.Y."/>
            <person name="Park J.H."/>
            <person name="Huh J.H."/>
            <person name="Kim J.S."/>
            <person name="Kim B.D."/>
            <person name="Cohen O."/>
            <person name="Paran I."/>
            <person name="Suh M.C."/>
            <person name="Lee S.B."/>
            <person name="Kim Y.K."/>
            <person name="Shin Y."/>
            <person name="Noh S.J."/>
            <person name="Park J."/>
            <person name="Seo Y.S."/>
            <person name="Kwon S.Y."/>
            <person name="Kim H.A."/>
            <person name="Park J.M."/>
            <person name="Kim H.J."/>
            <person name="Choi S.B."/>
            <person name="Bosland P.W."/>
            <person name="Reeves G."/>
            <person name="Jo S.H."/>
            <person name="Lee B.W."/>
            <person name="Cho H.T."/>
            <person name="Choi H.S."/>
            <person name="Lee M.S."/>
            <person name="Yu Y."/>
            <person name="Do Choi Y."/>
            <person name="Park B.S."/>
            <person name="van Deynze A."/>
            <person name="Ashrafi H."/>
            <person name="Hill T."/>
            <person name="Kim W.T."/>
            <person name="Pai H.S."/>
            <person name="Ahn H.K."/>
            <person name="Yeam I."/>
            <person name="Giovannoni J.J."/>
            <person name="Rose J.K."/>
            <person name="Sorensen I."/>
            <person name="Lee S.J."/>
            <person name="Kim R.W."/>
            <person name="Choi I.Y."/>
            <person name="Choi B.S."/>
            <person name="Lim J.S."/>
            <person name="Lee Y.H."/>
            <person name="Choi D."/>
        </authorList>
    </citation>
    <scope>NUCLEOTIDE SEQUENCE [LARGE SCALE GENOMIC DNA]</scope>
    <source>
        <strain evidence="2">cv. CM334</strain>
    </source>
</reference>
<organism evidence="1 2">
    <name type="scientific">Capsicum annuum</name>
    <name type="common">Capsicum pepper</name>
    <dbReference type="NCBI Taxonomy" id="4072"/>
    <lineage>
        <taxon>Eukaryota</taxon>
        <taxon>Viridiplantae</taxon>
        <taxon>Streptophyta</taxon>
        <taxon>Embryophyta</taxon>
        <taxon>Tracheophyta</taxon>
        <taxon>Spermatophyta</taxon>
        <taxon>Magnoliopsida</taxon>
        <taxon>eudicotyledons</taxon>
        <taxon>Gunneridae</taxon>
        <taxon>Pentapetalae</taxon>
        <taxon>asterids</taxon>
        <taxon>lamiids</taxon>
        <taxon>Solanales</taxon>
        <taxon>Solanaceae</taxon>
        <taxon>Solanoideae</taxon>
        <taxon>Capsiceae</taxon>
        <taxon>Capsicum</taxon>
    </lineage>
</organism>
<dbReference type="EMBL" id="AYRZ02000001">
    <property type="protein sequence ID" value="PHT94993.1"/>
    <property type="molecule type" value="Genomic_DNA"/>
</dbReference>
<name>A0A2G3ALF7_CAPAN</name>
<protein>
    <submittedName>
        <fullName evidence="1">Uncharacterized protein</fullName>
    </submittedName>
</protein>
<keyword evidence="2" id="KW-1185">Reference proteome</keyword>
<dbReference type="Proteomes" id="UP000222542">
    <property type="component" value="Unassembled WGS sequence"/>
</dbReference>
<dbReference type="Gramene" id="PHT94993">
    <property type="protein sequence ID" value="PHT94993"/>
    <property type="gene ID" value="T459_02875"/>
</dbReference>
<proteinExistence type="predicted"/>
<reference evidence="1 2" key="2">
    <citation type="journal article" date="2017" name="Genome Biol.">
        <title>New reference genome sequences of hot pepper reveal the massive evolution of plant disease-resistance genes by retroduplication.</title>
        <authorList>
            <person name="Kim S."/>
            <person name="Park J."/>
            <person name="Yeom S.I."/>
            <person name="Kim Y.M."/>
            <person name="Seo E."/>
            <person name="Kim K.T."/>
            <person name="Kim M.S."/>
            <person name="Lee J.M."/>
            <person name="Cheong K."/>
            <person name="Shin H.S."/>
            <person name="Kim S.B."/>
            <person name="Han K."/>
            <person name="Lee J."/>
            <person name="Park M."/>
            <person name="Lee H.A."/>
            <person name="Lee H.Y."/>
            <person name="Lee Y."/>
            <person name="Oh S."/>
            <person name="Lee J.H."/>
            <person name="Choi E."/>
            <person name="Choi E."/>
            <person name="Lee S.E."/>
            <person name="Jeon J."/>
            <person name="Kim H."/>
            <person name="Choi G."/>
            <person name="Song H."/>
            <person name="Lee J."/>
            <person name="Lee S.C."/>
            <person name="Kwon J.K."/>
            <person name="Lee H.Y."/>
            <person name="Koo N."/>
            <person name="Hong Y."/>
            <person name="Kim R.W."/>
            <person name="Kang W.H."/>
            <person name="Huh J.H."/>
            <person name="Kang B.C."/>
            <person name="Yang T.J."/>
            <person name="Lee Y.H."/>
            <person name="Bennetzen J.L."/>
            <person name="Choi D."/>
        </authorList>
    </citation>
    <scope>NUCLEOTIDE SEQUENCE [LARGE SCALE GENOMIC DNA]</scope>
    <source>
        <strain evidence="2">cv. CM334</strain>
    </source>
</reference>
<evidence type="ECO:0000313" key="2">
    <source>
        <dbReference type="Proteomes" id="UP000222542"/>
    </source>
</evidence>
<accession>A0A2G3ALF7</accession>
<dbReference type="AlphaFoldDB" id="A0A2G3ALF7"/>